<gene>
    <name evidence="2" type="ORF">IC761_28390</name>
</gene>
<dbReference type="Pfam" id="PF01047">
    <property type="entry name" value="MarR"/>
    <property type="match status" value="1"/>
</dbReference>
<feature type="domain" description="HTH marR-type" evidence="1">
    <location>
        <begin position="12"/>
        <end position="144"/>
    </location>
</feature>
<proteinExistence type="predicted"/>
<evidence type="ECO:0000313" key="2">
    <source>
        <dbReference type="EMBL" id="QPF90385.1"/>
    </source>
</evidence>
<dbReference type="SMART" id="SM00347">
    <property type="entry name" value="HTH_MARR"/>
    <property type="match status" value="1"/>
</dbReference>
<evidence type="ECO:0000313" key="3">
    <source>
        <dbReference type="Proteomes" id="UP000594621"/>
    </source>
</evidence>
<dbReference type="InterPro" id="IPR039422">
    <property type="entry name" value="MarR/SlyA-like"/>
</dbReference>
<dbReference type="InterPro" id="IPR000835">
    <property type="entry name" value="HTH_MarR-typ"/>
</dbReference>
<accession>A0A7S9GZ92</accession>
<dbReference type="PROSITE" id="PS50995">
    <property type="entry name" value="HTH_MARR_2"/>
    <property type="match status" value="1"/>
</dbReference>
<sequence>MTGRKAEADGGSRCSCTALRKATRRVSQLYDAALAPTGLKTTQRAILAQISRSEASTVGALAEALVMDPGALAHTLKPLERDGLISIEVDPNDRRSRLIALKRKGRGKLAETDDCWARAQASFESALGRVESTALREALSFLISDDFVDSFEKGLSASSD</sequence>
<dbReference type="SUPFAM" id="SSF46785">
    <property type="entry name" value="Winged helix' DNA-binding domain"/>
    <property type="match status" value="1"/>
</dbReference>
<keyword evidence="3" id="KW-1185">Reference proteome</keyword>
<evidence type="ECO:0000259" key="1">
    <source>
        <dbReference type="PROSITE" id="PS50995"/>
    </source>
</evidence>
<dbReference type="InterPro" id="IPR036390">
    <property type="entry name" value="WH_DNA-bd_sf"/>
</dbReference>
<dbReference type="Proteomes" id="UP000594621">
    <property type="component" value="Chromosome"/>
</dbReference>
<dbReference type="GO" id="GO:0006950">
    <property type="term" value="P:response to stress"/>
    <property type="evidence" value="ECO:0007669"/>
    <property type="project" value="TreeGrafter"/>
</dbReference>
<protein>
    <submittedName>
        <fullName evidence="2">MarR family transcriptional regulator</fullName>
    </submittedName>
</protein>
<dbReference type="PANTHER" id="PTHR33164">
    <property type="entry name" value="TRANSCRIPTIONAL REGULATOR, MARR FAMILY"/>
    <property type="match status" value="1"/>
</dbReference>
<name>A0A7S9GZ92_9BRAD</name>
<dbReference type="PANTHER" id="PTHR33164:SF105">
    <property type="entry name" value="TRANSCRIPTIONAL REPRESSOR PROTEIN-RELATED"/>
    <property type="match status" value="1"/>
</dbReference>
<dbReference type="RefSeq" id="WP_195799976.1">
    <property type="nucleotide sequence ID" value="NZ_CP061379.1"/>
</dbReference>
<dbReference type="InterPro" id="IPR036388">
    <property type="entry name" value="WH-like_DNA-bd_sf"/>
</dbReference>
<organism evidence="2 3">
    <name type="scientific">Bradyrhizobium commune</name>
    <dbReference type="NCBI Taxonomy" id="83627"/>
    <lineage>
        <taxon>Bacteria</taxon>
        <taxon>Pseudomonadati</taxon>
        <taxon>Pseudomonadota</taxon>
        <taxon>Alphaproteobacteria</taxon>
        <taxon>Hyphomicrobiales</taxon>
        <taxon>Nitrobacteraceae</taxon>
        <taxon>Bradyrhizobium</taxon>
    </lineage>
</organism>
<reference evidence="2 3" key="1">
    <citation type="submission" date="2020-09" db="EMBL/GenBank/DDBJ databases">
        <title>Complete genomes of bradyrhizobia occurring on native shrubby legumes in Australia.</title>
        <authorList>
            <person name="Lafay B."/>
        </authorList>
    </citation>
    <scope>NUCLEOTIDE SEQUENCE [LARGE SCALE GENOMIC DNA]</scope>
    <source>
        <strain evidence="2 3">BDV5040</strain>
    </source>
</reference>
<dbReference type="Gene3D" id="1.10.10.10">
    <property type="entry name" value="Winged helix-like DNA-binding domain superfamily/Winged helix DNA-binding domain"/>
    <property type="match status" value="1"/>
</dbReference>
<dbReference type="GO" id="GO:0003700">
    <property type="term" value="F:DNA-binding transcription factor activity"/>
    <property type="evidence" value="ECO:0007669"/>
    <property type="project" value="InterPro"/>
</dbReference>
<dbReference type="EMBL" id="CP061379">
    <property type="protein sequence ID" value="QPF90385.1"/>
    <property type="molecule type" value="Genomic_DNA"/>
</dbReference>
<dbReference type="AlphaFoldDB" id="A0A7S9GZ92"/>
<dbReference type="KEGG" id="bcou:IC761_28390"/>